<dbReference type="EC" id="2.7.13.3" evidence="2"/>
<keyword evidence="5 10" id="KW-0418">Kinase</keyword>
<evidence type="ECO:0000313" key="11">
    <source>
        <dbReference type="Proteomes" id="UP000183253"/>
    </source>
</evidence>
<dbReference type="STRING" id="1033731.SAMN05444145_10952"/>
<dbReference type="InterPro" id="IPR050736">
    <property type="entry name" value="Sensor_HK_Regulatory"/>
</dbReference>
<dbReference type="Gene3D" id="1.10.287.130">
    <property type="match status" value="1"/>
</dbReference>
<dbReference type="RefSeq" id="WP_010265867.1">
    <property type="nucleotide sequence ID" value="NZ_CAEG01000017.1"/>
</dbReference>
<dbReference type="InterPro" id="IPR036890">
    <property type="entry name" value="HATPase_C_sf"/>
</dbReference>
<dbReference type="PRINTS" id="PR00344">
    <property type="entry name" value="BCTRLSENSOR"/>
</dbReference>
<keyword evidence="11" id="KW-1185">Reference proteome</keyword>
<evidence type="ECO:0000256" key="8">
    <source>
        <dbReference type="SAM" id="SignalP"/>
    </source>
</evidence>
<dbReference type="Gene3D" id="3.30.565.10">
    <property type="entry name" value="Histidine kinase-like ATPase, C-terminal domain"/>
    <property type="match status" value="1"/>
</dbReference>
<feature type="chain" id="PRO_5010169089" description="histidine kinase" evidence="8">
    <location>
        <begin position="29"/>
        <end position="441"/>
    </location>
</feature>
<keyword evidence="8" id="KW-0732">Signal</keyword>
<evidence type="ECO:0000256" key="5">
    <source>
        <dbReference type="ARBA" id="ARBA00022777"/>
    </source>
</evidence>
<keyword evidence="4" id="KW-0808">Transferase</keyword>
<dbReference type="InterPro" id="IPR004358">
    <property type="entry name" value="Sig_transdc_His_kin-like_C"/>
</dbReference>
<reference evidence="10 11" key="1">
    <citation type="submission" date="2016-10" db="EMBL/GenBank/DDBJ databases">
        <authorList>
            <person name="de Groot N.N."/>
        </authorList>
    </citation>
    <scope>NUCLEOTIDE SEQUENCE [LARGE SCALE GENOMIC DNA]</scope>
    <source>
        <strain evidence="10 11">DSM 25383</strain>
    </source>
</reference>
<evidence type="ECO:0000256" key="1">
    <source>
        <dbReference type="ARBA" id="ARBA00000085"/>
    </source>
</evidence>
<name>A0A1H4F4H0_9BACT</name>
<organism evidence="10 11">
    <name type="scientific">Alistipes timonensis JC136</name>
    <dbReference type="NCBI Taxonomy" id="1033731"/>
    <lineage>
        <taxon>Bacteria</taxon>
        <taxon>Pseudomonadati</taxon>
        <taxon>Bacteroidota</taxon>
        <taxon>Bacteroidia</taxon>
        <taxon>Bacteroidales</taxon>
        <taxon>Rikenellaceae</taxon>
        <taxon>Alistipes</taxon>
    </lineage>
</organism>
<evidence type="ECO:0000256" key="6">
    <source>
        <dbReference type="ARBA" id="ARBA00023012"/>
    </source>
</evidence>
<dbReference type="SMART" id="SM00388">
    <property type="entry name" value="HisKA"/>
    <property type="match status" value="1"/>
</dbReference>
<feature type="signal peptide" evidence="8">
    <location>
        <begin position="1"/>
        <end position="28"/>
    </location>
</feature>
<feature type="domain" description="Histidine kinase" evidence="9">
    <location>
        <begin position="230"/>
        <end position="441"/>
    </location>
</feature>
<evidence type="ECO:0000259" key="9">
    <source>
        <dbReference type="PROSITE" id="PS50109"/>
    </source>
</evidence>
<dbReference type="OrthoDB" id="9796457at2"/>
<dbReference type="Pfam" id="PF02518">
    <property type="entry name" value="HATPase_c"/>
    <property type="match status" value="1"/>
</dbReference>
<dbReference type="SUPFAM" id="SSF55874">
    <property type="entry name" value="ATPase domain of HSP90 chaperone/DNA topoisomerase II/histidine kinase"/>
    <property type="match status" value="1"/>
</dbReference>
<evidence type="ECO:0000256" key="4">
    <source>
        <dbReference type="ARBA" id="ARBA00022679"/>
    </source>
</evidence>
<dbReference type="SMART" id="SM00387">
    <property type="entry name" value="HATPase_c"/>
    <property type="match status" value="1"/>
</dbReference>
<keyword evidence="3" id="KW-0597">Phosphoprotein</keyword>
<dbReference type="Proteomes" id="UP000183253">
    <property type="component" value="Unassembled WGS sequence"/>
</dbReference>
<evidence type="ECO:0000256" key="7">
    <source>
        <dbReference type="SAM" id="Phobius"/>
    </source>
</evidence>
<accession>A0A1H4F4H0</accession>
<feature type="transmembrane region" description="Helical" evidence="7">
    <location>
        <begin position="178"/>
        <end position="198"/>
    </location>
</feature>
<dbReference type="PANTHER" id="PTHR43711:SF26">
    <property type="entry name" value="SENSOR HISTIDINE KINASE RCSC"/>
    <property type="match status" value="1"/>
</dbReference>
<keyword evidence="6" id="KW-0902">Two-component regulatory system</keyword>
<proteinExistence type="predicted"/>
<dbReference type="Pfam" id="PF00512">
    <property type="entry name" value="HisKA"/>
    <property type="match status" value="1"/>
</dbReference>
<keyword evidence="7" id="KW-0812">Transmembrane</keyword>
<dbReference type="PANTHER" id="PTHR43711">
    <property type="entry name" value="TWO-COMPONENT HISTIDINE KINASE"/>
    <property type="match status" value="1"/>
</dbReference>
<dbReference type="InterPro" id="IPR003594">
    <property type="entry name" value="HATPase_dom"/>
</dbReference>
<dbReference type="GO" id="GO:0000155">
    <property type="term" value="F:phosphorelay sensor kinase activity"/>
    <property type="evidence" value="ECO:0007669"/>
    <property type="project" value="InterPro"/>
</dbReference>
<evidence type="ECO:0000313" key="10">
    <source>
        <dbReference type="EMBL" id="SEA92149.1"/>
    </source>
</evidence>
<gene>
    <name evidence="10" type="ORF">SAMN05444145_10952</name>
</gene>
<comment type="catalytic activity">
    <reaction evidence="1">
        <text>ATP + protein L-histidine = ADP + protein N-phospho-L-histidine.</text>
        <dbReference type="EC" id="2.7.13.3"/>
    </reaction>
</comment>
<dbReference type="InterPro" id="IPR005467">
    <property type="entry name" value="His_kinase_dom"/>
</dbReference>
<dbReference type="InterPro" id="IPR036097">
    <property type="entry name" value="HisK_dim/P_sf"/>
</dbReference>
<evidence type="ECO:0000256" key="3">
    <source>
        <dbReference type="ARBA" id="ARBA00022553"/>
    </source>
</evidence>
<sequence length="441" mass="49700">MTGFIRHTLAAAALLLLALTAGPHPTAAQPWAPRDGGNPYGGTPGMHLFLPSRFIESIRRDRLTMARIRNYREAYRKAADSGAYDRALAYADSLVHMAEYHRIPGVTFTGGYLKRARMLHLLQRDAEACATFDRAVAVQDSVMHLEQSQTLREMQSSYELDRLELDKALLTAHHHKRALISLALLISAIGAGIGFIYAGNRRTQRLQRELLQQMQQVHESEVKKADFINSICHEVRTPLNSITGFSELLSTEEVPPEAHAQYCEIIQESRRQLRYLFDDLLEVSYLENLTEPLQRDYLDICALCRTQLRVMKVRYPKAGVAYADGIPVEPIAAISSEKYLTILLMALLGNAQKFTRLGEVRLECSRDEEHFSITVTDSGCGIPSEQYDHVFERFTKLDTFSQGNGLGLYLCRLIVRHLGGEIHIDPDYTGGTRVVTTLPRK</sequence>
<keyword evidence="7" id="KW-1133">Transmembrane helix</keyword>
<dbReference type="EMBL" id="FNRI01000009">
    <property type="protein sequence ID" value="SEA92149.1"/>
    <property type="molecule type" value="Genomic_DNA"/>
</dbReference>
<dbReference type="InterPro" id="IPR003661">
    <property type="entry name" value="HisK_dim/P_dom"/>
</dbReference>
<protein>
    <recommendedName>
        <fullName evidence="2">histidine kinase</fullName>
        <ecNumber evidence="2">2.7.13.3</ecNumber>
    </recommendedName>
</protein>
<dbReference type="PROSITE" id="PS50109">
    <property type="entry name" value="HIS_KIN"/>
    <property type="match status" value="1"/>
</dbReference>
<dbReference type="AlphaFoldDB" id="A0A1H4F4H0"/>
<dbReference type="CDD" id="cd00075">
    <property type="entry name" value="HATPase"/>
    <property type="match status" value="1"/>
</dbReference>
<evidence type="ECO:0000256" key="2">
    <source>
        <dbReference type="ARBA" id="ARBA00012438"/>
    </source>
</evidence>
<dbReference type="SUPFAM" id="SSF47384">
    <property type="entry name" value="Homodimeric domain of signal transducing histidine kinase"/>
    <property type="match status" value="1"/>
</dbReference>
<dbReference type="CDD" id="cd00082">
    <property type="entry name" value="HisKA"/>
    <property type="match status" value="1"/>
</dbReference>
<keyword evidence="7" id="KW-0472">Membrane</keyword>